<keyword evidence="2" id="KW-0808">Transferase</keyword>
<dbReference type="AlphaFoldDB" id="A0A1H3IZ65"/>
<dbReference type="EMBL" id="FNPG01000013">
    <property type="protein sequence ID" value="SDY32194.1"/>
    <property type="molecule type" value="Genomic_DNA"/>
</dbReference>
<accession>A0A1H3IZ65</accession>
<dbReference type="SUPFAM" id="SSF69572">
    <property type="entry name" value="Activating enzymes of the ubiquitin-like proteins"/>
    <property type="match status" value="1"/>
</dbReference>
<evidence type="ECO:0000313" key="2">
    <source>
        <dbReference type="EMBL" id="SDY32194.1"/>
    </source>
</evidence>
<dbReference type="OrthoDB" id="9804286at2"/>
<protein>
    <submittedName>
        <fullName evidence="2">Sulfur carrier protein ThiS adenylyltransferase</fullName>
    </submittedName>
</protein>
<dbReference type="InterPro" id="IPR035985">
    <property type="entry name" value="Ubiquitin-activating_enz"/>
</dbReference>
<dbReference type="GO" id="GO:0061504">
    <property type="term" value="P:cyclic threonylcarbamoyladenosine biosynthetic process"/>
    <property type="evidence" value="ECO:0007669"/>
    <property type="project" value="TreeGrafter"/>
</dbReference>
<dbReference type="NCBIfam" id="NF006395">
    <property type="entry name" value="PRK08644.1"/>
    <property type="match status" value="1"/>
</dbReference>
<dbReference type="PANTHER" id="PTHR43267:SF3">
    <property type="entry name" value="THIF PROTEIN"/>
    <property type="match status" value="1"/>
</dbReference>
<dbReference type="Proteomes" id="UP000183918">
    <property type="component" value="Unassembled WGS sequence"/>
</dbReference>
<name>A0A1H3IZ65_9FIRM</name>
<dbReference type="GO" id="GO:0016779">
    <property type="term" value="F:nucleotidyltransferase activity"/>
    <property type="evidence" value="ECO:0007669"/>
    <property type="project" value="UniProtKB-KW"/>
</dbReference>
<dbReference type="PANTHER" id="PTHR43267">
    <property type="entry name" value="TRNA THREONYLCARBAMOYLADENOSINE DEHYDRATASE"/>
    <property type="match status" value="1"/>
</dbReference>
<dbReference type="NCBIfam" id="TIGR02354">
    <property type="entry name" value="thiF_fam2"/>
    <property type="match status" value="1"/>
</dbReference>
<dbReference type="InterPro" id="IPR000594">
    <property type="entry name" value="ThiF_NAD_FAD-bd"/>
</dbReference>
<dbReference type="InterPro" id="IPR045886">
    <property type="entry name" value="ThiF/MoeB/HesA"/>
</dbReference>
<dbReference type="Gene3D" id="3.40.50.720">
    <property type="entry name" value="NAD(P)-binding Rossmann-like Domain"/>
    <property type="match status" value="1"/>
</dbReference>
<keyword evidence="3" id="KW-1185">Reference proteome</keyword>
<dbReference type="RefSeq" id="WP_083354477.1">
    <property type="nucleotide sequence ID" value="NZ_FNPG01000013.1"/>
</dbReference>
<dbReference type="STRING" id="1122142.SAMN02910414_01283"/>
<proteinExistence type="predicted"/>
<sequence length="232" mass="25946">MDLRDELNPANVLLSKRKQGEFNSFISREELDEALAERHGKDLQKKFQNAKVAICGLGGLGSNVAVALARAGVRHLHLIDFDQVDVSNFNRQQYFVSQLGKNKTESLSDTLLQIYPYLEIKTDTVKITRENIHDLLKDELIICEAFDKAEQKAMLVEEVLRQFPDKYLVSASGMAGKKSVNEIKTRKITNHFYLCGDGVSDLAEGDGLFAPRVMAAASHEAMAIISIIDEIY</sequence>
<evidence type="ECO:0000313" key="3">
    <source>
        <dbReference type="Proteomes" id="UP000183918"/>
    </source>
</evidence>
<feature type="domain" description="THIF-type NAD/FAD binding fold" evidence="1">
    <location>
        <begin position="37"/>
        <end position="177"/>
    </location>
</feature>
<organism evidence="2 3">
    <name type="scientific">Lachnobacterium bovis DSM 14045</name>
    <dbReference type="NCBI Taxonomy" id="1122142"/>
    <lineage>
        <taxon>Bacteria</taxon>
        <taxon>Bacillati</taxon>
        <taxon>Bacillota</taxon>
        <taxon>Clostridia</taxon>
        <taxon>Lachnospirales</taxon>
        <taxon>Lachnospiraceae</taxon>
        <taxon>Lachnobacterium</taxon>
    </lineage>
</organism>
<evidence type="ECO:0000259" key="1">
    <source>
        <dbReference type="Pfam" id="PF00899"/>
    </source>
</evidence>
<dbReference type="Pfam" id="PF00899">
    <property type="entry name" value="ThiF"/>
    <property type="match status" value="1"/>
</dbReference>
<reference evidence="2 3" key="1">
    <citation type="submission" date="2016-10" db="EMBL/GenBank/DDBJ databases">
        <authorList>
            <person name="de Groot N.N."/>
        </authorList>
    </citation>
    <scope>NUCLEOTIDE SEQUENCE [LARGE SCALE GENOMIC DNA]</scope>
    <source>
        <strain evidence="2 3">DSM 14045</strain>
    </source>
</reference>
<dbReference type="InterPro" id="IPR012729">
    <property type="entry name" value="ThiF_fam2"/>
</dbReference>
<keyword evidence="2" id="KW-0548">Nucleotidyltransferase</keyword>
<gene>
    <name evidence="2" type="ORF">SAMN02910414_01283</name>
</gene>
<dbReference type="GO" id="GO:0008641">
    <property type="term" value="F:ubiquitin-like modifier activating enzyme activity"/>
    <property type="evidence" value="ECO:0007669"/>
    <property type="project" value="InterPro"/>
</dbReference>
<dbReference type="GO" id="GO:0061503">
    <property type="term" value="F:tRNA threonylcarbamoyladenosine dehydratase"/>
    <property type="evidence" value="ECO:0007669"/>
    <property type="project" value="TreeGrafter"/>
</dbReference>